<comment type="caution">
    <text evidence="1">The sequence shown here is derived from an EMBL/GenBank/DDBJ whole genome shotgun (WGS) entry which is preliminary data.</text>
</comment>
<dbReference type="EMBL" id="BPLR01019927">
    <property type="protein sequence ID" value="GIX73193.1"/>
    <property type="molecule type" value="Genomic_DNA"/>
</dbReference>
<evidence type="ECO:0000313" key="2">
    <source>
        <dbReference type="Proteomes" id="UP001054945"/>
    </source>
</evidence>
<keyword evidence="2" id="KW-1185">Reference proteome</keyword>
<dbReference type="Proteomes" id="UP001054945">
    <property type="component" value="Unassembled WGS sequence"/>
</dbReference>
<dbReference type="AlphaFoldDB" id="A0AAV4MLI8"/>
<name>A0AAV4MLI8_CAEEX</name>
<sequence length="97" mass="10908">MVAAIDLEGRKLLHLFQDARCPGVSYSYRLEQCVKQLQGVALRPNLPYRMATKIIFPQSYFSSGNLDLAHWMKGVSVFLGYVCQLVTLEVCLDIGVI</sequence>
<proteinExistence type="predicted"/>
<reference evidence="1 2" key="1">
    <citation type="submission" date="2021-06" db="EMBL/GenBank/DDBJ databases">
        <title>Caerostris extrusa draft genome.</title>
        <authorList>
            <person name="Kono N."/>
            <person name="Arakawa K."/>
        </authorList>
    </citation>
    <scope>NUCLEOTIDE SEQUENCE [LARGE SCALE GENOMIC DNA]</scope>
</reference>
<evidence type="ECO:0000313" key="1">
    <source>
        <dbReference type="EMBL" id="GIX73193.1"/>
    </source>
</evidence>
<protein>
    <submittedName>
        <fullName evidence="1">Uncharacterized protein</fullName>
    </submittedName>
</protein>
<organism evidence="1 2">
    <name type="scientific">Caerostris extrusa</name>
    <name type="common">Bark spider</name>
    <name type="synonym">Caerostris bankana</name>
    <dbReference type="NCBI Taxonomy" id="172846"/>
    <lineage>
        <taxon>Eukaryota</taxon>
        <taxon>Metazoa</taxon>
        <taxon>Ecdysozoa</taxon>
        <taxon>Arthropoda</taxon>
        <taxon>Chelicerata</taxon>
        <taxon>Arachnida</taxon>
        <taxon>Araneae</taxon>
        <taxon>Araneomorphae</taxon>
        <taxon>Entelegynae</taxon>
        <taxon>Araneoidea</taxon>
        <taxon>Araneidae</taxon>
        <taxon>Caerostris</taxon>
    </lineage>
</organism>
<accession>A0AAV4MLI8</accession>
<gene>
    <name evidence="1" type="ORF">CEXT_616751</name>
</gene>